<dbReference type="PANTHER" id="PTHR47332">
    <property type="entry name" value="SET DOMAIN-CONTAINING PROTEIN 5"/>
    <property type="match status" value="1"/>
</dbReference>
<protein>
    <recommendedName>
        <fullName evidence="3">SET domain-containing protein</fullName>
    </recommendedName>
</protein>
<reference evidence="4" key="2">
    <citation type="submission" date="2023-05" db="EMBL/GenBank/DDBJ databases">
        <authorList>
            <consortium name="Lawrence Berkeley National Laboratory"/>
            <person name="Steindorff A."/>
            <person name="Hensen N."/>
            <person name="Bonometti L."/>
            <person name="Westerberg I."/>
            <person name="Brannstrom I.O."/>
            <person name="Guillou S."/>
            <person name="Cros-Aarteil S."/>
            <person name="Calhoun S."/>
            <person name="Haridas S."/>
            <person name="Kuo A."/>
            <person name="Mondo S."/>
            <person name="Pangilinan J."/>
            <person name="Riley R."/>
            <person name="Labutti K."/>
            <person name="Andreopoulos B."/>
            <person name="Lipzen A."/>
            <person name="Chen C."/>
            <person name="Yanf M."/>
            <person name="Daum C."/>
            <person name="Ng V."/>
            <person name="Clum A."/>
            <person name="Ohm R."/>
            <person name="Martin F."/>
            <person name="Silar P."/>
            <person name="Natvig D."/>
            <person name="Lalanne C."/>
            <person name="Gautier V."/>
            <person name="Ament-Velasquez S.L."/>
            <person name="Kruys A."/>
            <person name="Hutchinson M.I."/>
            <person name="Powell A.J."/>
            <person name="Barry K."/>
            <person name="Miller A.N."/>
            <person name="Grigoriev I.V."/>
            <person name="Debuchy R."/>
            <person name="Gladieux P."/>
            <person name="Thoren M.H."/>
            <person name="Johannesson H."/>
        </authorList>
    </citation>
    <scope>NUCLEOTIDE SEQUENCE</scope>
    <source>
        <strain evidence="4">CBS 508.74</strain>
    </source>
</reference>
<dbReference type="Pfam" id="PF00856">
    <property type="entry name" value="SET"/>
    <property type="match status" value="1"/>
</dbReference>
<accession>A0AAN6QFH3</accession>
<name>A0AAN6QFH3_9PEZI</name>
<dbReference type="InterPro" id="IPR046341">
    <property type="entry name" value="SET_dom_sf"/>
</dbReference>
<dbReference type="EMBL" id="MU853357">
    <property type="protein sequence ID" value="KAK4109277.1"/>
    <property type="molecule type" value="Genomic_DNA"/>
</dbReference>
<dbReference type="RefSeq" id="XP_064666847.1">
    <property type="nucleotide sequence ID" value="XM_064815893.1"/>
</dbReference>
<keyword evidence="5" id="KW-1185">Reference proteome</keyword>
<dbReference type="AlphaFoldDB" id="A0AAN6QFH3"/>
<reference evidence="4" key="1">
    <citation type="journal article" date="2023" name="Mol. Phylogenet. Evol.">
        <title>Genome-scale phylogeny and comparative genomics of the fungal order Sordariales.</title>
        <authorList>
            <person name="Hensen N."/>
            <person name="Bonometti L."/>
            <person name="Westerberg I."/>
            <person name="Brannstrom I.O."/>
            <person name="Guillou S."/>
            <person name="Cros-Aarteil S."/>
            <person name="Calhoun S."/>
            <person name="Haridas S."/>
            <person name="Kuo A."/>
            <person name="Mondo S."/>
            <person name="Pangilinan J."/>
            <person name="Riley R."/>
            <person name="LaButti K."/>
            <person name="Andreopoulos B."/>
            <person name="Lipzen A."/>
            <person name="Chen C."/>
            <person name="Yan M."/>
            <person name="Daum C."/>
            <person name="Ng V."/>
            <person name="Clum A."/>
            <person name="Steindorff A."/>
            <person name="Ohm R.A."/>
            <person name="Martin F."/>
            <person name="Silar P."/>
            <person name="Natvig D.O."/>
            <person name="Lalanne C."/>
            <person name="Gautier V."/>
            <person name="Ament-Velasquez S.L."/>
            <person name="Kruys A."/>
            <person name="Hutchinson M.I."/>
            <person name="Powell A.J."/>
            <person name="Barry K."/>
            <person name="Miller A.N."/>
            <person name="Grigoriev I.V."/>
            <person name="Debuchy R."/>
            <person name="Gladieux P."/>
            <person name="Hiltunen Thoren M."/>
            <person name="Johannesson H."/>
        </authorList>
    </citation>
    <scope>NUCLEOTIDE SEQUENCE</scope>
    <source>
        <strain evidence="4">CBS 508.74</strain>
    </source>
</reference>
<evidence type="ECO:0000256" key="2">
    <source>
        <dbReference type="SAM" id="SignalP"/>
    </source>
</evidence>
<evidence type="ECO:0000259" key="3">
    <source>
        <dbReference type="Pfam" id="PF00856"/>
    </source>
</evidence>
<dbReference type="CDD" id="cd20071">
    <property type="entry name" value="SET_SMYD"/>
    <property type="match status" value="1"/>
</dbReference>
<evidence type="ECO:0000313" key="5">
    <source>
        <dbReference type="Proteomes" id="UP001302812"/>
    </source>
</evidence>
<evidence type="ECO:0000313" key="4">
    <source>
        <dbReference type="EMBL" id="KAK4109277.1"/>
    </source>
</evidence>
<evidence type="ECO:0000256" key="1">
    <source>
        <dbReference type="SAM" id="MobiDB-lite"/>
    </source>
</evidence>
<dbReference type="PANTHER" id="PTHR47332:SF6">
    <property type="entry name" value="SET DOMAIN-CONTAINING PROTEIN"/>
    <property type="match status" value="1"/>
</dbReference>
<feature type="domain" description="SET" evidence="3">
    <location>
        <begin position="138"/>
        <end position="284"/>
    </location>
</feature>
<feature type="signal peptide" evidence="2">
    <location>
        <begin position="1"/>
        <end position="23"/>
    </location>
</feature>
<proteinExistence type="predicted"/>
<comment type="caution">
    <text evidence="4">The sequence shown here is derived from an EMBL/GenBank/DDBJ whole genome shotgun (WGS) entry which is preliminary data.</text>
</comment>
<dbReference type="SUPFAM" id="SSF82199">
    <property type="entry name" value="SET domain"/>
    <property type="match status" value="1"/>
</dbReference>
<dbReference type="Proteomes" id="UP001302812">
    <property type="component" value="Unassembled WGS sequence"/>
</dbReference>
<dbReference type="InterPro" id="IPR001214">
    <property type="entry name" value="SET_dom"/>
</dbReference>
<feature type="region of interest" description="Disordered" evidence="1">
    <location>
        <begin position="25"/>
        <end position="46"/>
    </location>
</feature>
<feature type="chain" id="PRO_5043007595" description="SET domain-containing protein" evidence="2">
    <location>
        <begin position="24"/>
        <end position="440"/>
    </location>
</feature>
<gene>
    <name evidence="4" type="ORF">N656DRAFT_783179</name>
</gene>
<dbReference type="GeneID" id="89940018"/>
<organism evidence="4 5">
    <name type="scientific">Canariomyces notabilis</name>
    <dbReference type="NCBI Taxonomy" id="2074819"/>
    <lineage>
        <taxon>Eukaryota</taxon>
        <taxon>Fungi</taxon>
        <taxon>Dikarya</taxon>
        <taxon>Ascomycota</taxon>
        <taxon>Pezizomycotina</taxon>
        <taxon>Sordariomycetes</taxon>
        <taxon>Sordariomycetidae</taxon>
        <taxon>Sordariales</taxon>
        <taxon>Chaetomiaceae</taxon>
        <taxon>Canariomyces</taxon>
    </lineage>
</organism>
<keyword evidence="2" id="KW-0732">Signal</keyword>
<dbReference type="Gene3D" id="2.170.270.10">
    <property type="entry name" value="SET domain"/>
    <property type="match status" value="1"/>
</dbReference>
<sequence length="440" mass="50264">MTRSRLSLARLLLLGLLAPLATANTDAKAEVRADPPPAGSGDGLAYEPIDKGTVYAQNTTATPRKTPPVEGWWESKICEGEYCIYTNRRMAKGRGIVLVTKHEEYQKMDRLEEHFERGENKYFEDPVPFEEVQDQEQGVLIRATKAIRRGKPLMSWTPVLIVHQSLFDDIPRKKDRIKLLEAAVAFLPDATREKFDKQRLRPGDPANLNPRSIEEILRAAPFEIDLGYMYRREENSKHYVNYPEVFVLQHDCRPNAAYHLDESFAIRLTVARRIQVGEPITIAYINPLTPREERISWVKRRRGNGKKGCTCSACSPKGGNEEIANADKRLEEILELRGELRNHDSTKVDFDLIERYLKLVEEDRLHAKFAEAYELAALNYNYLGDDKKAKKYADMAVQAGIVEGGVKSNDVVAMRIMASDIKGHYSYRYTLKRRGKVPKK</sequence>
<dbReference type="InterPro" id="IPR053185">
    <property type="entry name" value="SET_domain_protein"/>
</dbReference>